<evidence type="ECO:0000313" key="2">
    <source>
        <dbReference type="Proteomes" id="UP000699462"/>
    </source>
</evidence>
<dbReference type="AlphaFoldDB" id="A0A8T0D914"/>
<gene>
    <name evidence="1" type="ORF">P879_09891</name>
</gene>
<dbReference type="Proteomes" id="UP000699462">
    <property type="component" value="Unassembled WGS sequence"/>
</dbReference>
<name>A0A8T0D914_9TREM</name>
<keyword evidence="2" id="KW-1185">Reference proteome</keyword>
<proteinExistence type="predicted"/>
<reference evidence="1 2" key="1">
    <citation type="submission" date="2019-07" db="EMBL/GenBank/DDBJ databases">
        <title>Annotation for the trematode Paragonimus westermani.</title>
        <authorList>
            <person name="Choi Y.-J."/>
        </authorList>
    </citation>
    <scope>NUCLEOTIDE SEQUENCE [LARGE SCALE GENOMIC DNA]</scope>
    <source>
        <strain evidence="1">180907_Pwestermani</strain>
    </source>
</reference>
<dbReference type="EMBL" id="JTDF01010477">
    <property type="protein sequence ID" value="KAF8563866.1"/>
    <property type="molecule type" value="Genomic_DNA"/>
</dbReference>
<comment type="caution">
    <text evidence="1">The sequence shown here is derived from an EMBL/GenBank/DDBJ whole genome shotgun (WGS) entry which is preliminary data.</text>
</comment>
<sequence>MCPSVGCSQQRLPDVPGEFLIPFKQDTTNVSIASCATNGRESVNFFRERSNRTSQKEKETIVCTFIGEHLTRHCLFHHLDLLRMDVARERRTKRGLINLVQVYAHEPAYADVQTYIEARRRLFVSRVRLTYLTHCRQKTIYSLMCRLFQHAPQHVYAEALEKTGFQNLPWSNSSMTVRKFSHSSSCMRWIPLPDLDEEDTLSYLTRPMVAQPSCHV</sequence>
<evidence type="ECO:0000313" key="1">
    <source>
        <dbReference type="EMBL" id="KAF8563866.1"/>
    </source>
</evidence>
<organism evidence="1 2">
    <name type="scientific">Paragonimus westermani</name>
    <dbReference type="NCBI Taxonomy" id="34504"/>
    <lineage>
        <taxon>Eukaryota</taxon>
        <taxon>Metazoa</taxon>
        <taxon>Spiralia</taxon>
        <taxon>Lophotrochozoa</taxon>
        <taxon>Platyhelminthes</taxon>
        <taxon>Trematoda</taxon>
        <taxon>Digenea</taxon>
        <taxon>Plagiorchiida</taxon>
        <taxon>Troglotremata</taxon>
        <taxon>Troglotrematidae</taxon>
        <taxon>Paragonimus</taxon>
    </lineage>
</organism>
<accession>A0A8T0D914</accession>
<dbReference type="OrthoDB" id="6272633at2759"/>
<protein>
    <submittedName>
        <fullName evidence="1">Uncharacterized protein</fullName>
    </submittedName>
</protein>